<dbReference type="OrthoDB" id="5582699at2"/>
<accession>A0A3M8D7M0</accession>
<dbReference type="Gene3D" id="1.10.10.60">
    <property type="entry name" value="Homeodomain-like"/>
    <property type="match status" value="1"/>
</dbReference>
<evidence type="ECO:0000256" key="1">
    <source>
        <dbReference type="ARBA" id="ARBA00023015"/>
    </source>
</evidence>
<dbReference type="GO" id="GO:0005829">
    <property type="term" value="C:cytosol"/>
    <property type="evidence" value="ECO:0007669"/>
    <property type="project" value="TreeGrafter"/>
</dbReference>
<organism evidence="5 6">
    <name type="scientific">Brevibacillus fluminis</name>
    <dbReference type="NCBI Taxonomy" id="511487"/>
    <lineage>
        <taxon>Bacteria</taxon>
        <taxon>Bacillati</taxon>
        <taxon>Bacillota</taxon>
        <taxon>Bacilli</taxon>
        <taxon>Bacillales</taxon>
        <taxon>Paenibacillaceae</taxon>
        <taxon>Brevibacillus</taxon>
    </lineage>
</organism>
<name>A0A3M8D7M0_9BACL</name>
<keyword evidence="1" id="KW-0805">Transcription regulation</keyword>
<evidence type="ECO:0000313" key="5">
    <source>
        <dbReference type="EMBL" id="RNB83387.1"/>
    </source>
</evidence>
<dbReference type="RefSeq" id="WP_122920119.1">
    <property type="nucleotide sequence ID" value="NZ_RHHQ01000018.1"/>
</dbReference>
<dbReference type="Pfam" id="PF12625">
    <property type="entry name" value="Arabinose_bd"/>
    <property type="match status" value="1"/>
</dbReference>
<dbReference type="InterPro" id="IPR032687">
    <property type="entry name" value="AraC-type_N"/>
</dbReference>
<sequence>MKIHGVAASFLLPIMRTIVRKGLGWDSFCAMASIDASLIHQEDARIPEVEFERIVQAAAAFTGDDAFGLHQGQEMNLSDLGVPGYVMLHSKTLGKALEAYQKYNLIICSNFNVTWVGEGPDILIHLSLRDSETPPGRHCIEDMAASLYQIMLVLSGRLIAVKKVTFMHERPLNVEPYLQVFGVNPDFGQAANAIRLEKEVLDYPIIRADARLLGIFETIAEEAKGKLTQGTLLTNQLSKWIIECMPSHLPSIREVAKEMRMGVRTLQAKLTQEHTSYSRLTNEVRKELAQRYLAKPELTVAEIAYLLHFSEPSAFHTAFKKWTGKAPGEYRQQLQEGRGLEDSVPWK</sequence>
<dbReference type="Proteomes" id="UP000271031">
    <property type="component" value="Unassembled WGS sequence"/>
</dbReference>
<dbReference type="Pfam" id="PF12833">
    <property type="entry name" value="HTH_18"/>
    <property type="match status" value="1"/>
</dbReference>
<keyword evidence="2" id="KW-0238">DNA-binding</keyword>
<dbReference type="PANTHER" id="PTHR47894">
    <property type="entry name" value="HTH-TYPE TRANSCRIPTIONAL REGULATOR GADX"/>
    <property type="match status" value="1"/>
</dbReference>
<keyword evidence="3" id="KW-0804">Transcription</keyword>
<dbReference type="SUPFAM" id="SSF46689">
    <property type="entry name" value="Homeodomain-like"/>
    <property type="match status" value="1"/>
</dbReference>
<dbReference type="PROSITE" id="PS01124">
    <property type="entry name" value="HTH_ARAC_FAMILY_2"/>
    <property type="match status" value="1"/>
</dbReference>
<feature type="domain" description="HTH araC/xylS-type" evidence="4">
    <location>
        <begin position="235"/>
        <end position="333"/>
    </location>
</feature>
<dbReference type="GO" id="GO:0000976">
    <property type="term" value="F:transcription cis-regulatory region binding"/>
    <property type="evidence" value="ECO:0007669"/>
    <property type="project" value="TreeGrafter"/>
</dbReference>
<dbReference type="InterPro" id="IPR009057">
    <property type="entry name" value="Homeodomain-like_sf"/>
</dbReference>
<evidence type="ECO:0000256" key="3">
    <source>
        <dbReference type="ARBA" id="ARBA00023163"/>
    </source>
</evidence>
<proteinExistence type="predicted"/>
<comment type="caution">
    <text evidence="5">The sequence shown here is derived from an EMBL/GenBank/DDBJ whole genome shotgun (WGS) entry which is preliminary data.</text>
</comment>
<evidence type="ECO:0000259" key="4">
    <source>
        <dbReference type="PROSITE" id="PS01124"/>
    </source>
</evidence>
<dbReference type="PANTHER" id="PTHR47894:SF1">
    <property type="entry name" value="HTH-TYPE TRANSCRIPTIONAL REGULATOR VQSM"/>
    <property type="match status" value="1"/>
</dbReference>
<evidence type="ECO:0000256" key="2">
    <source>
        <dbReference type="ARBA" id="ARBA00023125"/>
    </source>
</evidence>
<dbReference type="SMART" id="SM00342">
    <property type="entry name" value="HTH_ARAC"/>
    <property type="match status" value="1"/>
</dbReference>
<dbReference type="EMBL" id="RHHQ01000018">
    <property type="protein sequence ID" value="RNB83387.1"/>
    <property type="molecule type" value="Genomic_DNA"/>
</dbReference>
<dbReference type="GO" id="GO:0003700">
    <property type="term" value="F:DNA-binding transcription factor activity"/>
    <property type="evidence" value="ECO:0007669"/>
    <property type="project" value="InterPro"/>
</dbReference>
<dbReference type="InterPro" id="IPR018060">
    <property type="entry name" value="HTH_AraC"/>
</dbReference>
<gene>
    <name evidence="5" type="ORF">EDM56_22240</name>
</gene>
<keyword evidence="6" id="KW-1185">Reference proteome</keyword>
<dbReference type="AlphaFoldDB" id="A0A3M8D7M0"/>
<reference evidence="5 6" key="1">
    <citation type="submission" date="2018-10" db="EMBL/GenBank/DDBJ databases">
        <title>Phylogenomics of Brevibacillus.</title>
        <authorList>
            <person name="Dunlap C."/>
        </authorList>
    </citation>
    <scope>NUCLEOTIDE SEQUENCE [LARGE SCALE GENOMIC DNA]</scope>
    <source>
        <strain evidence="5 6">JCM 15716</strain>
    </source>
</reference>
<protein>
    <submittedName>
        <fullName evidence="5">AraC family transcriptional regulator</fullName>
    </submittedName>
</protein>
<evidence type="ECO:0000313" key="6">
    <source>
        <dbReference type="Proteomes" id="UP000271031"/>
    </source>
</evidence>